<reference evidence="14 15" key="1">
    <citation type="submission" date="2019-03" db="EMBL/GenBank/DDBJ databases">
        <title>Genomic Encyclopedia of Type Strains, Phase IV (KMG-IV): sequencing the most valuable type-strain genomes for metagenomic binning, comparative biology and taxonomic classification.</title>
        <authorList>
            <person name="Goeker M."/>
        </authorList>
    </citation>
    <scope>NUCLEOTIDE SEQUENCE [LARGE SCALE GENOMIC DNA]</scope>
    <source>
        <strain evidence="14 15">DSM 29481</strain>
    </source>
</reference>
<evidence type="ECO:0000256" key="13">
    <source>
        <dbReference type="SAM" id="Phobius"/>
    </source>
</evidence>
<proteinExistence type="inferred from homology"/>
<keyword evidence="11 13" id="KW-0472">Membrane</keyword>
<evidence type="ECO:0000256" key="6">
    <source>
        <dbReference type="ARBA" id="ARBA00022449"/>
    </source>
</evidence>
<dbReference type="PIRSF" id="PIRSF006603">
    <property type="entry name" value="DinF"/>
    <property type="match status" value="1"/>
</dbReference>
<dbReference type="GO" id="GO:0015297">
    <property type="term" value="F:antiporter activity"/>
    <property type="evidence" value="ECO:0007669"/>
    <property type="project" value="UniProtKB-KW"/>
</dbReference>
<feature type="transmembrane region" description="Helical" evidence="13">
    <location>
        <begin position="239"/>
        <end position="257"/>
    </location>
</feature>
<accession>A0A4R3TEP0</accession>
<keyword evidence="8 13" id="KW-0812">Transmembrane</keyword>
<evidence type="ECO:0000256" key="8">
    <source>
        <dbReference type="ARBA" id="ARBA00022692"/>
    </source>
</evidence>
<dbReference type="PANTHER" id="PTHR43298:SF2">
    <property type="entry name" value="FMN_FAD EXPORTER YEEO-RELATED"/>
    <property type="match status" value="1"/>
</dbReference>
<dbReference type="Pfam" id="PF01554">
    <property type="entry name" value="MatE"/>
    <property type="match status" value="2"/>
</dbReference>
<evidence type="ECO:0000256" key="7">
    <source>
        <dbReference type="ARBA" id="ARBA00022475"/>
    </source>
</evidence>
<name>A0A4R3TEP0_9FIRM</name>
<dbReference type="InterPro" id="IPR048279">
    <property type="entry name" value="MdtK-like"/>
</dbReference>
<feature type="transmembrane region" description="Helical" evidence="13">
    <location>
        <begin position="128"/>
        <end position="148"/>
    </location>
</feature>
<feature type="transmembrane region" description="Helical" evidence="13">
    <location>
        <begin position="277"/>
        <end position="297"/>
    </location>
</feature>
<organism evidence="14 15">
    <name type="scientific">Longicatena caecimuris</name>
    <dbReference type="NCBI Taxonomy" id="1796635"/>
    <lineage>
        <taxon>Bacteria</taxon>
        <taxon>Bacillati</taxon>
        <taxon>Bacillota</taxon>
        <taxon>Erysipelotrichia</taxon>
        <taxon>Erysipelotrichales</taxon>
        <taxon>Erysipelotrichaceae</taxon>
        <taxon>Longicatena</taxon>
    </lineage>
</organism>
<dbReference type="GO" id="GO:0042910">
    <property type="term" value="F:xenobiotic transmembrane transporter activity"/>
    <property type="evidence" value="ECO:0007669"/>
    <property type="project" value="InterPro"/>
</dbReference>
<keyword evidence="5" id="KW-0813">Transport</keyword>
<evidence type="ECO:0000256" key="9">
    <source>
        <dbReference type="ARBA" id="ARBA00022989"/>
    </source>
</evidence>
<keyword evidence="9 13" id="KW-1133">Transmembrane helix</keyword>
<comment type="subcellular location">
    <subcellularLocation>
        <location evidence="2">Cell membrane</location>
        <topology evidence="2">Multi-pass membrane protein</topology>
    </subcellularLocation>
</comment>
<dbReference type="InterPro" id="IPR050222">
    <property type="entry name" value="MATE_MdtK"/>
</dbReference>
<evidence type="ECO:0000256" key="4">
    <source>
        <dbReference type="ARBA" id="ARBA00020268"/>
    </source>
</evidence>
<dbReference type="Proteomes" id="UP000295773">
    <property type="component" value="Unassembled WGS sequence"/>
</dbReference>
<protein>
    <recommendedName>
        <fullName evidence="4">Probable multidrug resistance protein NorM</fullName>
    </recommendedName>
    <alternativeName>
        <fullName evidence="12">Multidrug-efflux transporter</fullName>
    </alternativeName>
</protein>
<evidence type="ECO:0000256" key="11">
    <source>
        <dbReference type="ARBA" id="ARBA00023136"/>
    </source>
</evidence>
<dbReference type="PANTHER" id="PTHR43298">
    <property type="entry name" value="MULTIDRUG RESISTANCE PROTEIN NORM-RELATED"/>
    <property type="match status" value="1"/>
</dbReference>
<feature type="transmembrane region" description="Helical" evidence="13">
    <location>
        <begin position="52"/>
        <end position="72"/>
    </location>
</feature>
<keyword evidence="15" id="KW-1185">Reference proteome</keyword>
<evidence type="ECO:0000313" key="14">
    <source>
        <dbReference type="EMBL" id="TCU60362.1"/>
    </source>
</evidence>
<feature type="transmembrane region" description="Helical" evidence="13">
    <location>
        <begin position="190"/>
        <end position="212"/>
    </location>
</feature>
<comment type="caution">
    <text evidence="14">The sequence shown here is derived from an EMBL/GenBank/DDBJ whole genome shotgun (WGS) entry which is preliminary data.</text>
</comment>
<feature type="transmembrane region" description="Helical" evidence="13">
    <location>
        <begin position="413"/>
        <end position="433"/>
    </location>
</feature>
<feature type="transmembrane region" description="Helical" evidence="13">
    <location>
        <begin position="318"/>
        <end position="341"/>
    </location>
</feature>
<keyword evidence="6" id="KW-0050">Antiport</keyword>
<evidence type="ECO:0000256" key="3">
    <source>
        <dbReference type="ARBA" id="ARBA00010199"/>
    </source>
</evidence>
<keyword evidence="10" id="KW-0406">Ion transport</keyword>
<dbReference type="RefSeq" id="WP_132224467.1">
    <property type="nucleotide sequence ID" value="NZ_JANKBG010000007.1"/>
</dbReference>
<evidence type="ECO:0000256" key="1">
    <source>
        <dbReference type="ARBA" id="ARBA00003408"/>
    </source>
</evidence>
<dbReference type="AlphaFoldDB" id="A0A4R3TEP0"/>
<dbReference type="NCBIfam" id="TIGR00797">
    <property type="entry name" value="matE"/>
    <property type="match status" value="1"/>
</dbReference>
<evidence type="ECO:0000256" key="10">
    <source>
        <dbReference type="ARBA" id="ARBA00023065"/>
    </source>
</evidence>
<gene>
    <name evidence="14" type="ORF">EDD61_10751</name>
</gene>
<sequence>MQQRSFLRYFMGLALPVILQQLLAHLLAMSDTIMLGAFSEDAISAVSVANKYFFIYNLVIFGLSNGVGLFISQYHGALQKENENRTLRFGLRLCVYTAIIFMVILLVFPSFIMSMFVKNEVLIRLGNVYNGIVVFSYLPYALAQMMGVGYRVIAQPRIPMYAGCLSFLLNIALNYALIFGHFGFPSLGVVGAGIATLCSRIVEALFLCAVALRKESEFYLLTAYTRFSLREKYKIAQRAIPLVCNEFIWSLGLSFIFMNYCAVDERYIPALTVVDTIASMIYVAFSGCSAVTGVVIGNDLGAGKLKQAKLDAKKMIRIGLSIYIVGCALVLCTSPIAPFLFSLQGESRHMAMQLLMIKACITWTQGYSETIYYILRAGGDTRSVLCIDGLFTCFGPLLLSTLCARVLHIPMLWMFAIVEGSSIFKIFIATWFYRKETWLKNLTERKHDLHETRNITEKKSTSMYQKCE</sequence>
<dbReference type="GO" id="GO:0006811">
    <property type="term" value="P:monoatomic ion transport"/>
    <property type="evidence" value="ECO:0007669"/>
    <property type="project" value="UniProtKB-KW"/>
</dbReference>
<keyword evidence="7" id="KW-1003">Cell membrane</keyword>
<comment type="function">
    <text evidence="1">Multidrug efflux pump.</text>
</comment>
<evidence type="ECO:0000256" key="12">
    <source>
        <dbReference type="ARBA" id="ARBA00031636"/>
    </source>
</evidence>
<comment type="similarity">
    <text evidence="3">Belongs to the multi antimicrobial extrusion (MATE) (TC 2.A.66.1) family.</text>
</comment>
<feature type="transmembrane region" description="Helical" evidence="13">
    <location>
        <begin position="160"/>
        <end position="184"/>
    </location>
</feature>
<evidence type="ECO:0000256" key="2">
    <source>
        <dbReference type="ARBA" id="ARBA00004651"/>
    </source>
</evidence>
<evidence type="ECO:0000256" key="5">
    <source>
        <dbReference type="ARBA" id="ARBA00022448"/>
    </source>
</evidence>
<dbReference type="GO" id="GO:0005886">
    <property type="term" value="C:plasma membrane"/>
    <property type="evidence" value="ECO:0007669"/>
    <property type="project" value="UniProtKB-SubCell"/>
</dbReference>
<dbReference type="InterPro" id="IPR002528">
    <property type="entry name" value="MATE_fam"/>
</dbReference>
<dbReference type="EMBL" id="SMBP01000007">
    <property type="protein sequence ID" value="TCU60362.1"/>
    <property type="molecule type" value="Genomic_DNA"/>
</dbReference>
<evidence type="ECO:0000313" key="15">
    <source>
        <dbReference type="Proteomes" id="UP000295773"/>
    </source>
</evidence>
<feature type="transmembrane region" description="Helical" evidence="13">
    <location>
        <begin position="93"/>
        <end position="116"/>
    </location>
</feature>